<comment type="caution">
    <text evidence="19">The sequence shown here is derived from an EMBL/GenBank/DDBJ whole genome shotgun (WGS) entry which is preliminary data.</text>
</comment>
<dbReference type="InterPro" id="IPR000700">
    <property type="entry name" value="PAS-assoc_C"/>
</dbReference>
<keyword evidence="6" id="KW-0716">Sensory transduction</keyword>
<evidence type="ECO:0000256" key="3">
    <source>
        <dbReference type="ARBA" id="ARBA00021740"/>
    </source>
</evidence>
<keyword evidence="9" id="KW-0808">Transferase</keyword>
<evidence type="ECO:0000256" key="7">
    <source>
        <dbReference type="ARBA" id="ARBA00022630"/>
    </source>
</evidence>
<evidence type="ECO:0000256" key="13">
    <source>
        <dbReference type="ARBA" id="ARBA00022840"/>
    </source>
</evidence>
<name>A0A1A5HQW7_RHILI</name>
<dbReference type="InterPro" id="IPR013767">
    <property type="entry name" value="PAS_fold"/>
</dbReference>
<dbReference type="EC" id="2.7.13.3" evidence="2"/>
<evidence type="ECO:0000256" key="16">
    <source>
        <dbReference type="ARBA" id="ARBA00023170"/>
    </source>
</evidence>
<keyword evidence="5" id="KW-0597">Phosphoprotein</keyword>
<dbReference type="SMART" id="SM00091">
    <property type="entry name" value="PAS"/>
    <property type="match status" value="1"/>
</dbReference>
<dbReference type="GO" id="GO:0005524">
    <property type="term" value="F:ATP binding"/>
    <property type="evidence" value="ECO:0007669"/>
    <property type="project" value="UniProtKB-KW"/>
</dbReference>
<dbReference type="GeneID" id="66683155"/>
<dbReference type="SUPFAM" id="SSF55785">
    <property type="entry name" value="PYP-like sensor domain (PAS domain)"/>
    <property type="match status" value="1"/>
</dbReference>
<evidence type="ECO:0000256" key="5">
    <source>
        <dbReference type="ARBA" id="ARBA00022553"/>
    </source>
</evidence>
<proteinExistence type="predicted"/>
<dbReference type="EMBL" id="LZTJ01000032">
    <property type="protein sequence ID" value="OBP71649.1"/>
    <property type="molecule type" value="Genomic_DNA"/>
</dbReference>
<dbReference type="Pfam" id="PF07536">
    <property type="entry name" value="HWE_HK"/>
    <property type="match status" value="1"/>
</dbReference>
<evidence type="ECO:0000313" key="19">
    <source>
        <dbReference type="EMBL" id="OBP71649.1"/>
    </source>
</evidence>
<dbReference type="Gene3D" id="3.30.450.20">
    <property type="entry name" value="PAS domain"/>
    <property type="match status" value="1"/>
</dbReference>
<evidence type="ECO:0000256" key="12">
    <source>
        <dbReference type="ARBA" id="ARBA00022777"/>
    </source>
</evidence>
<evidence type="ECO:0000256" key="9">
    <source>
        <dbReference type="ARBA" id="ARBA00022679"/>
    </source>
</evidence>
<keyword evidence="7" id="KW-0285">Flavoprotein</keyword>
<dbReference type="InterPro" id="IPR035965">
    <property type="entry name" value="PAS-like_dom_sf"/>
</dbReference>
<dbReference type="NCBIfam" id="TIGR00229">
    <property type="entry name" value="sensory_box"/>
    <property type="match status" value="1"/>
</dbReference>
<evidence type="ECO:0000256" key="1">
    <source>
        <dbReference type="ARBA" id="ARBA00000085"/>
    </source>
</evidence>
<feature type="domain" description="PAS" evidence="17">
    <location>
        <begin position="24"/>
        <end position="73"/>
    </location>
</feature>
<gene>
    <name evidence="19" type="ORF">BAE39_22175</name>
</gene>
<dbReference type="SMART" id="SM00911">
    <property type="entry name" value="HWE_HK"/>
    <property type="match status" value="1"/>
</dbReference>
<reference evidence="20" key="1">
    <citation type="submission" date="2016-06" db="EMBL/GenBank/DDBJ databases">
        <title>NZP2037 Pacbio-Illumina hybrid assembly.</title>
        <authorList>
            <person name="Ramsay J.P."/>
        </authorList>
    </citation>
    <scope>NUCLEOTIDE SEQUENCE [LARGE SCALE GENOMIC DNA]</scope>
    <source>
        <strain evidence="20">R7ANS::ICEMlSym2042</strain>
    </source>
</reference>
<keyword evidence="12 19" id="KW-0418">Kinase</keyword>
<evidence type="ECO:0000259" key="17">
    <source>
        <dbReference type="PROSITE" id="PS50112"/>
    </source>
</evidence>
<evidence type="ECO:0000256" key="6">
    <source>
        <dbReference type="ARBA" id="ARBA00022606"/>
    </source>
</evidence>
<evidence type="ECO:0000256" key="10">
    <source>
        <dbReference type="ARBA" id="ARBA00022737"/>
    </source>
</evidence>
<dbReference type="AlphaFoldDB" id="A0A1A5HQW7"/>
<dbReference type="GO" id="GO:0004673">
    <property type="term" value="F:protein histidine kinase activity"/>
    <property type="evidence" value="ECO:0007669"/>
    <property type="project" value="UniProtKB-EC"/>
</dbReference>
<dbReference type="InterPro" id="IPR000014">
    <property type="entry name" value="PAS"/>
</dbReference>
<keyword evidence="10" id="KW-0677">Repeat</keyword>
<evidence type="ECO:0000256" key="8">
    <source>
        <dbReference type="ARBA" id="ARBA00022643"/>
    </source>
</evidence>
<keyword evidence="15" id="KW-0843">Virulence</keyword>
<protein>
    <recommendedName>
        <fullName evidence="3">Blue-light-activated histidine kinase</fullName>
        <ecNumber evidence="2">2.7.13.3</ecNumber>
    </recommendedName>
</protein>
<accession>A0A1A5HQW7</accession>
<sequence length="389" mass="42113">MPMSEIVAATADIATDNQKQHATADARLAAIVDSSFDAIISKDLTSIITSWNLAAERMFGYTAEEAIGQSILMLIPDHLKSEETEIISRVRSGHRVASYETTRRRKDGTLISVSLTVSPIKNALGEIVGASKIARDISAAKESERRIRLLMREVNHRVKNQFAVILSMVRETSKRSSDPQEFEELIRARIMALSRSHDLLVTSEWAGASLFDLIQEHLKPFGREEQILLSGPVLTLQSNAVQNLGMAFHELGTNSSKYGALGSEDGQVEITWTIGSSAQDLGTKDLGAKDLGTKDLGTKSVGASGGRDFQLLWTETSTPRSDDSREENARKGFGTVVLQRVAPQSLGGSAQLERSPGRLSWRLSAPLASIIVPQAGVEADDSAALGFGI</sequence>
<dbReference type="Proteomes" id="UP000093748">
    <property type="component" value="Unassembled WGS sequence"/>
</dbReference>
<evidence type="ECO:0000256" key="2">
    <source>
        <dbReference type="ARBA" id="ARBA00012438"/>
    </source>
</evidence>
<dbReference type="InterPro" id="IPR001610">
    <property type="entry name" value="PAC"/>
</dbReference>
<dbReference type="SMART" id="SM00086">
    <property type="entry name" value="PAC"/>
    <property type="match status" value="1"/>
</dbReference>
<keyword evidence="4" id="KW-0600">Photoreceptor protein</keyword>
<keyword evidence="14" id="KW-0157">Chromophore</keyword>
<keyword evidence="8" id="KW-0288">FMN</keyword>
<dbReference type="PANTHER" id="PTHR41523">
    <property type="entry name" value="TWO-COMPONENT SYSTEM SENSOR PROTEIN"/>
    <property type="match status" value="1"/>
</dbReference>
<dbReference type="InterPro" id="IPR011102">
    <property type="entry name" value="Sig_transdc_His_kinase_HWE"/>
</dbReference>
<evidence type="ECO:0000313" key="20">
    <source>
        <dbReference type="Proteomes" id="UP000093748"/>
    </source>
</evidence>
<evidence type="ECO:0000256" key="11">
    <source>
        <dbReference type="ARBA" id="ARBA00022741"/>
    </source>
</evidence>
<dbReference type="CDD" id="cd00130">
    <property type="entry name" value="PAS"/>
    <property type="match status" value="1"/>
</dbReference>
<keyword evidence="11" id="KW-0547">Nucleotide-binding</keyword>
<dbReference type="PROSITE" id="PS50112">
    <property type="entry name" value="PAS"/>
    <property type="match status" value="1"/>
</dbReference>
<dbReference type="RefSeq" id="WP_032930929.1">
    <property type="nucleotide sequence ID" value="NZ_LZTH01000046.1"/>
</dbReference>
<dbReference type="GO" id="GO:0006355">
    <property type="term" value="P:regulation of DNA-templated transcription"/>
    <property type="evidence" value="ECO:0007669"/>
    <property type="project" value="InterPro"/>
</dbReference>
<dbReference type="Pfam" id="PF00989">
    <property type="entry name" value="PAS"/>
    <property type="match status" value="1"/>
</dbReference>
<evidence type="ECO:0000256" key="4">
    <source>
        <dbReference type="ARBA" id="ARBA00022543"/>
    </source>
</evidence>
<organism evidence="19 20">
    <name type="scientific">Rhizobium loti</name>
    <name type="common">Mesorhizobium loti</name>
    <dbReference type="NCBI Taxonomy" id="381"/>
    <lineage>
        <taxon>Bacteria</taxon>
        <taxon>Pseudomonadati</taxon>
        <taxon>Pseudomonadota</taxon>
        <taxon>Alphaproteobacteria</taxon>
        <taxon>Hyphomicrobiales</taxon>
        <taxon>Phyllobacteriaceae</taxon>
        <taxon>Mesorhizobium</taxon>
    </lineage>
</organism>
<evidence type="ECO:0000256" key="14">
    <source>
        <dbReference type="ARBA" id="ARBA00022991"/>
    </source>
</evidence>
<dbReference type="PROSITE" id="PS50113">
    <property type="entry name" value="PAC"/>
    <property type="match status" value="1"/>
</dbReference>
<evidence type="ECO:0000259" key="18">
    <source>
        <dbReference type="PROSITE" id="PS50113"/>
    </source>
</evidence>
<feature type="domain" description="PAC" evidence="18">
    <location>
        <begin position="97"/>
        <end position="149"/>
    </location>
</feature>
<keyword evidence="13" id="KW-0067">ATP-binding</keyword>
<evidence type="ECO:0000256" key="15">
    <source>
        <dbReference type="ARBA" id="ARBA00023026"/>
    </source>
</evidence>
<comment type="catalytic activity">
    <reaction evidence="1">
        <text>ATP + protein L-histidine = ADP + protein N-phospho-L-histidine.</text>
        <dbReference type="EC" id="2.7.13.3"/>
    </reaction>
</comment>
<dbReference type="PANTHER" id="PTHR41523:SF8">
    <property type="entry name" value="ETHYLENE RESPONSE SENSOR PROTEIN"/>
    <property type="match status" value="1"/>
</dbReference>
<keyword evidence="16" id="KW-0675">Receptor</keyword>
<dbReference type="GO" id="GO:0009881">
    <property type="term" value="F:photoreceptor activity"/>
    <property type="evidence" value="ECO:0007669"/>
    <property type="project" value="UniProtKB-KW"/>
</dbReference>